<protein>
    <submittedName>
        <fullName evidence="9">BMI1 protein</fullName>
    </submittedName>
</protein>
<feature type="compositionally biased region" description="Low complexity" evidence="7">
    <location>
        <begin position="711"/>
        <end position="723"/>
    </location>
</feature>
<feature type="compositionally biased region" description="Polar residues" evidence="7">
    <location>
        <begin position="889"/>
        <end position="898"/>
    </location>
</feature>
<dbReference type="EMBL" id="GBYB01001774">
    <property type="protein sequence ID" value="JAG71541.1"/>
    <property type="molecule type" value="Transcribed_RNA"/>
</dbReference>
<feature type="region of interest" description="Disordered" evidence="7">
    <location>
        <begin position="1012"/>
        <end position="1227"/>
    </location>
</feature>
<dbReference type="Pfam" id="PF13923">
    <property type="entry name" value="zf-C3HC4_2"/>
    <property type="match status" value="1"/>
</dbReference>
<feature type="compositionally biased region" description="Polar residues" evidence="7">
    <location>
        <begin position="772"/>
        <end position="781"/>
    </location>
</feature>
<dbReference type="PANTHER" id="PTHR10825">
    <property type="entry name" value="RING FINGER DOMAIN-CONTAINING, POLYCOMB GROUP COMPONENT"/>
    <property type="match status" value="1"/>
</dbReference>
<name>A0A0C9QES3_9HYME</name>
<evidence type="ECO:0000256" key="5">
    <source>
        <dbReference type="ARBA" id="ARBA00023242"/>
    </source>
</evidence>
<dbReference type="SMART" id="SM00184">
    <property type="entry name" value="RING"/>
    <property type="match status" value="1"/>
</dbReference>
<proteinExistence type="predicted"/>
<feature type="compositionally biased region" description="Basic and acidic residues" evidence="7">
    <location>
        <begin position="293"/>
        <end position="311"/>
    </location>
</feature>
<feature type="compositionally biased region" description="Polar residues" evidence="7">
    <location>
        <begin position="1160"/>
        <end position="1172"/>
    </location>
</feature>
<feature type="compositionally biased region" description="Polar residues" evidence="7">
    <location>
        <begin position="492"/>
        <end position="518"/>
    </location>
</feature>
<evidence type="ECO:0000259" key="8">
    <source>
        <dbReference type="PROSITE" id="PS50089"/>
    </source>
</evidence>
<feature type="compositionally biased region" description="Basic and acidic residues" evidence="7">
    <location>
        <begin position="448"/>
        <end position="470"/>
    </location>
</feature>
<evidence type="ECO:0000256" key="3">
    <source>
        <dbReference type="ARBA" id="ARBA00022771"/>
    </source>
</evidence>
<evidence type="ECO:0000256" key="2">
    <source>
        <dbReference type="ARBA" id="ARBA00022723"/>
    </source>
</evidence>
<evidence type="ECO:0000256" key="6">
    <source>
        <dbReference type="PROSITE-ProRule" id="PRU00175"/>
    </source>
</evidence>
<dbReference type="GO" id="GO:0035102">
    <property type="term" value="C:PRC1 complex"/>
    <property type="evidence" value="ECO:0007669"/>
    <property type="project" value="TreeGrafter"/>
</dbReference>
<feature type="compositionally biased region" description="Low complexity" evidence="7">
    <location>
        <begin position="563"/>
        <end position="586"/>
    </location>
</feature>
<feature type="compositionally biased region" description="Low complexity" evidence="7">
    <location>
        <begin position="615"/>
        <end position="628"/>
    </location>
</feature>
<evidence type="ECO:0000313" key="9">
    <source>
        <dbReference type="EMBL" id="JAG71541.1"/>
    </source>
</evidence>
<feature type="compositionally biased region" description="Low complexity" evidence="7">
    <location>
        <begin position="873"/>
        <end position="882"/>
    </location>
</feature>
<feature type="compositionally biased region" description="Low complexity" evidence="7">
    <location>
        <begin position="816"/>
        <end position="835"/>
    </location>
</feature>
<dbReference type="GO" id="GO:0008270">
    <property type="term" value="F:zinc ion binding"/>
    <property type="evidence" value="ECO:0007669"/>
    <property type="project" value="UniProtKB-KW"/>
</dbReference>
<dbReference type="PANTHER" id="PTHR10825:SF29">
    <property type="entry name" value="POLYCOMB GROUP RING FINGER PROTEIN 1"/>
    <property type="match status" value="1"/>
</dbReference>
<feature type="compositionally biased region" description="Low complexity" evidence="7">
    <location>
        <begin position="482"/>
        <end position="491"/>
    </location>
</feature>
<organism evidence="9">
    <name type="scientific">Fopius arisanus</name>
    <dbReference type="NCBI Taxonomy" id="64838"/>
    <lineage>
        <taxon>Eukaryota</taxon>
        <taxon>Metazoa</taxon>
        <taxon>Ecdysozoa</taxon>
        <taxon>Arthropoda</taxon>
        <taxon>Hexapoda</taxon>
        <taxon>Insecta</taxon>
        <taxon>Pterygota</taxon>
        <taxon>Neoptera</taxon>
        <taxon>Endopterygota</taxon>
        <taxon>Hymenoptera</taxon>
        <taxon>Apocrita</taxon>
        <taxon>Ichneumonoidea</taxon>
        <taxon>Braconidae</taxon>
        <taxon>Opiinae</taxon>
        <taxon>Fopius</taxon>
    </lineage>
</organism>
<feature type="compositionally biased region" description="Low complexity" evidence="7">
    <location>
        <begin position="406"/>
        <end position="419"/>
    </location>
</feature>
<evidence type="ECO:0000256" key="7">
    <source>
        <dbReference type="SAM" id="MobiDB-lite"/>
    </source>
</evidence>
<comment type="subcellular location">
    <subcellularLocation>
        <location evidence="1">Nucleus</location>
    </subcellularLocation>
</comment>
<feature type="compositionally biased region" description="Low complexity" evidence="7">
    <location>
        <begin position="1144"/>
        <end position="1154"/>
    </location>
</feature>
<dbReference type="CDD" id="cd17082">
    <property type="entry name" value="RAWUL_PCGF2_like"/>
    <property type="match status" value="1"/>
</dbReference>
<feature type="region of interest" description="Disordered" evidence="7">
    <location>
        <begin position="711"/>
        <end position="910"/>
    </location>
</feature>
<feature type="compositionally biased region" description="Polar residues" evidence="7">
    <location>
        <begin position="336"/>
        <end position="345"/>
    </location>
</feature>
<dbReference type="InterPro" id="IPR032443">
    <property type="entry name" value="RAWUL"/>
</dbReference>
<dbReference type="SUPFAM" id="SSF57850">
    <property type="entry name" value="RING/U-box"/>
    <property type="match status" value="1"/>
</dbReference>
<keyword evidence="4" id="KW-0862">Zinc</keyword>
<dbReference type="PROSITE" id="PS50089">
    <property type="entry name" value="ZF_RING_2"/>
    <property type="match status" value="1"/>
</dbReference>
<feature type="compositionally biased region" description="Basic and acidic residues" evidence="7">
    <location>
        <begin position="322"/>
        <end position="333"/>
    </location>
</feature>
<feature type="region of interest" description="Disordered" evidence="7">
    <location>
        <begin position="606"/>
        <end position="628"/>
    </location>
</feature>
<dbReference type="InterPro" id="IPR017907">
    <property type="entry name" value="Znf_RING_CS"/>
</dbReference>
<keyword evidence="2" id="KW-0479">Metal-binding</keyword>
<feature type="region of interest" description="Disordered" evidence="7">
    <location>
        <begin position="557"/>
        <end position="586"/>
    </location>
</feature>
<dbReference type="FunFam" id="3.30.40.10:FF:000033">
    <property type="entry name" value="Polycomb group RING finger protein 3"/>
    <property type="match status" value="1"/>
</dbReference>
<evidence type="ECO:0000256" key="4">
    <source>
        <dbReference type="ARBA" id="ARBA00022833"/>
    </source>
</evidence>
<feature type="compositionally biased region" description="Polar residues" evidence="7">
    <location>
        <begin position="732"/>
        <end position="764"/>
    </location>
</feature>
<dbReference type="InterPro" id="IPR001841">
    <property type="entry name" value="Znf_RING"/>
</dbReference>
<evidence type="ECO:0000256" key="1">
    <source>
        <dbReference type="ARBA" id="ARBA00004123"/>
    </source>
</evidence>
<feature type="compositionally biased region" description="Basic and acidic residues" evidence="7">
    <location>
        <begin position="1069"/>
        <end position="1143"/>
    </location>
</feature>
<dbReference type="GO" id="GO:0000122">
    <property type="term" value="P:negative regulation of transcription by RNA polymerase II"/>
    <property type="evidence" value="ECO:0007669"/>
    <property type="project" value="TreeGrafter"/>
</dbReference>
<gene>
    <name evidence="9" type="primary">BMI1</name>
    <name evidence="9" type="ORF">g.67358</name>
</gene>
<dbReference type="Gene3D" id="3.10.20.90">
    <property type="entry name" value="Phosphatidylinositol 3-kinase Catalytic Subunit, Chain A, domain 1"/>
    <property type="match status" value="1"/>
</dbReference>
<dbReference type="Gene3D" id="3.30.40.10">
    <property type="entry name" value="Zinc/RING finger domain, C3HC4 (zinc finger)"/>
    <property type="match status" value="1"/>
</dbReference>
<feature type="compositionally biased region" description="Low complexity" evidence="7">
    <location>
        <begin position="353"/>
        <end position="396"/>
    </location>
</feature>
<dbReference type="PROSITE" id="PS00518">
    <property type="entry name" value="ZF_RING_1"/>
    <property type="match status" value="1"/>
</dbReference>
<keyword evidence="3 6" id="KW-0863">Zinc-finger</keyword>
<accession>A0A0C9QES3</accession>
<feature type="compositionally biased region" description="Basic and acidic residues" evidence="7">
    <location>
        <begin position="519"/>
        <end position="530"/>
    </location>
</feature>
<keyword evidence="5" id="KW-0539">Nucleus</keyword>
<feature type="compositionally biased region" description="Pro residues" evidence="7">
    <location>
        <begin position="471"/>
        <end position="481"/>
    </location>
</feature>
<dbReference type="InterPro" id="IPR013083">
    <property type="entry name" value="Znf_RING/FYVE/PHD"/>
</dbReference>
<reference evidence="9" key="1">
    <citation type="submission" date="2015-01" db="EMBL/GenBank/DDBJ databases">
        <title>Transcriptome Assembly of Fopius arisanus.</title>
        <authorList>
            <person name="Geib S."/>
        </authorList>
    </citation>
    <scope>NUCLEOTIDE SEQUENCE</scope>
</reference>
<feature type="region of interest" description="Disordered" evidence="7">
    <location>
        <begin position="285"/>
        <end position="545"/>
    </location>
</feature>
<dbReference type="GO" id="GO:1990841">
    <property type="term" value="F:promoter-specific chromatin binding"/>
    <property type="evidence" value="ECO:0007669"/>
    <property type="project" value="TreeGrafter"/>
</dbReference>
<dbReference type="Pfam" id="PF16207">
    <property type="entry name" value="RAWUL"/>
    <property type="match status" value="1"/>
</dbReference>
<feature type="domain" description="RING-type" evidence="8">
    <location>
        <begin position="20"/>
        <end position="59"/>
    </location>
</feature>
<feature type="compositionally biased region" description="Basic and acidic residues" evidence="7">
    <location>
        <begin position="1173"/>
        <end position="1227"/>
    </location>
</feature>
<sequence length="1227" mass="134014">MSGQSGGRLKLAKLNEQLTCKLCHGYFIDATTIIECLHSFCRSCIVKYLETNKYCPICEVQVHKSKPLLNIRPDHTLQDIVYKLVPGCYQNEMRCRREFYEKHPEAPLSSMSPEARGEPIESHIYSPDESLSLSLEYYNPTLNDSPICSETDEEKSSSSSKSLPRRYLRCPAAVTVFHLQKLIRAKYGLSDAHRVDIMYKEEPLYGNYTLMDVMYIYHWRRKVPLHLSYRIFESSPKRLKLSEDNENFKASLSTAGITPSTPEDTTVKREWKEVQLKISETGVMSVTGITSPDSKKLKKETIEEDQRKLDESVASVMKPKRKTEDQKDLENKKSASKSPEVSSEDNNNKEKTLSTTITAITTTSIITAAPTTTTTTTSQFSSSTSTSATPLQSKSPEASKSKSSDQKSTSGGSNSQSGSKIESLSAKLQFQPKVGPINHTYSKKSQKEKKSFLEKMLKKADVKPEKEKKLIPPPPPAPSPTKSPSKTSTTTHVNINTFGGCTYSTAPSLSISLQPRRNSSPDRGKQEENQKTNNQNSEPLNVPVIPQSTFPFYMQNLMDGNVKSPSKSSSVASSSPSSSSSSLSPKCQVTQSFSLQTPSISMYSIPTSSAKHQNTSSTPITSSSTRTNSKGLEITSVYSVPPCPDAIPISLMHSSKPTIRKTEILAKGTNVNEICAKISENSREKDKIKTETRTRSEIPDLLKIPLKSSSSLSSLSSLSSPSESSKHGTIPNVPSYTPSNSLTISPSDSKGASKNIPNLSTASPQLLLHSSPKLSNPSKKQGTGFKTLRDPPRPWNPSLSRNNYVAAKNQAKELASEGSSNPSSSLSGSKTITSKPKIFKNRNNIPRYLGNPASGVKPLYGNNESKDSKESSTSKSPSIITKIEPKTLSPISTTNSPIVSPPPYSPNARNYNAPFTRDIGRTSGSSLSPRNSPVNMFTNPFIPNSTPNTNPRIFPQGFMSPFNDAGRFGGPLMRSPMGISSAYHTLPPSINRCIPRSYSGLTYQGLQAPAVQRIPPSSHSSPKSPKISGSAGKEEEGKGEGNAFNLSKSGTSSGGASGASSTSGASDLSKPHEDKSEPLGKAVGKERERRKSQEGKEKEKGKVDEEKVEKDLKDLREDQSTSKSRQKDEPKVEEEEKKEKKELGSTNSSNLSSGPENKLNGVSNPEASGSSTSRDKATDKTSDKEENAKDNKVSQIKEKEEVIVKENKCEELSKEIKAQEQRSKPES</sequence>
<dbReference type="AlphaFoldDB" id="A0A0C9QES3"/>
<feature type="compositionally biased region" description="Low complexity" evidence="7">
    <location>
        <begin position="1014"/>
        <end position="1030"/>
    </location>
</feature>